<dbReference type="GO" id="GO:0004715">
    <property type="term" value="F:non-membrane spanning protein tyrosine kinase activity"/>
    <property type="evidence" value="ECO:0007669"/>
    <property type="project" value="UniProtKB-EC"/>
</dbReference>
<dbReference type="Pfam" id="PF02706">
    <property type="entry name" value="Wzz"/>
    <property type="match status" value="1"/>
</dbReference>
<keyword evidence="12 17" id="KW-1133">Transmembrane helix</keyword>
<dbReference type="PANTHER" id="PTHR32309:SF13">
    <property type="entry name" value="FERRIC ENTEROBACTIN TRANSPORT PROTEIN FEPE"/>
    <property type="match status" value="1"/>
</dbReference>
<feature type="domain" description="Polysaccharide chain length determinant N-terminal" evidence="18">
    <location>
        <begin position="25"/>
        <end position="114"/>
    </location>
</feature>
<evidence type="ECO:0000256" key="1">
    <source>
        <dbReference type="ARBA" id="ARBA00004429"/>
    </source>
</evidence>
<dbReference type="GO" id="GO:0005524">
    <property type="term" value="F:ATP binding"/>
    <property type="evidence" value="ECO:0007669"/>
    <property type="project" value="UniProtKB-KW"/>
</dbReference>
<dbReference type="SUPFAM" id="SSF52540">
    <property type="entry name" value="P-loop containing nucleoside triphosphate hydrolases"/>
    <property type="match status" value="1"/>
</dbReference>
<evidence type="ECO:0000256" key="13">
    <source>
        <dbReference type="ARBA" id="ARBA00023136"/>
    </source>
</evidence>
<dbReference type="PANTHER" id="PTHR32309">
    <property type="entry name" value="TYROSINE-PROTEIN KINASE"/>
    <property type="match status" value="1"/>
</dbReference>
<feature type="region of interest" description="Disordered" evidence="16">
    <location>
        <begin position="270"/>
        <end position="291"/>
    </location>
</feature>
<evidence type="ECO:0000256" key="14">
    <source>
        <dbReference type="ARBA" id="ARBA00023137"/>
    </source>
</evidence>
<evidence type="ECO:0000256" key="7">
    <source>
        <dbReference type="ARBA" id="ARBA00022679"/>
    </source>
</evidence>
<keyword evidence="13 17" id="KW-0472">Membrane</keyword>
<evidence type="ECO:0000313" key="21">
    <source>
        <dbReference type="EMBL" id="MBB4840646.1"/>
    </source>
</evidence>
<evidence type="ECO:0000256" key="15">
    <source>
        <dbReference type="ARBA" id="ARBA00051245"/>
    </source>
</evidence>
<feature type="domain" description="Tyrosine-protein kinase G-rich" evidence="20">
    <location>
        <begin position="383"/>
        <end position="454"/>
    </location>
</feature>
<dbReference type="Pfam" id="PF13807">
    <property type="entry name" value="GNVR"/>
    <property type="match status" value="1"/>
</dbReference>
<comment type="similarity">
    <text evidence="3">Belongs to the etk/wzc family.</text>
</comment>
<evidence type="ECO:0000256" key="3">
    <source>
        <dbReference type="ARBA" id="ARBA00008883"/>
    </source>
</evidence>
<dbReference type="Pfam" id="PF13614">
    <property type="entry name" value="AAA_31"/>
    <property type="match status" value="1"/>
</dbReference>
<dbReference type="EMBL" id="JACHLN010000003">
    <property type="protein sequence ID" value="MBB4840646.1"/>
    <property type="molecule type" value="Genomic_DNA"/>
</dbReference>
<evidence type="ECO:0000259" key="19">
    <source>
        <dbReference type="Pfam" id="PF13614"/>
    </source>
</evidence>
<evidence type="ECO:0000256" key="10">
    <source>
        <dbReference type="ARBA" id="ARBA00022777"/>
    </source>
</evidence>
<dbReference type="NCBIfam" id="TIGR01007">
    <property type="entry name" value="eps_fam"/>
    <property type="match status" value="1"/>
</dbReference>
<comment type="catalytic activity">
    <reaction evidence="15">
        <text>L-tyrosyl-[protein] + ATP = O-phospho-L-tyrosyl-[protein] + ADP + H(+)</text>
        <dbReference type="Rhea" id="RHEA:10596"/>
        <dbReference type="Rhea" id="RHEA-COMP:10136"/>
        <dbReference type="Rhea" id="RHEA-COMP:20101"/>
        <dbReference type="ChEBI" id="CHEBI:15378"/>
        <dbReference type="ChEBI" id="CHEBI:30616"/>
        <dbReference type="ChEBI" id="CHEBI:46858"/>
        <dbReference type="ChEBI" id="CHEBI:61978"/>
        <dbReference type="ChEBI" id="CHEBI:456216"/>
        <dbReference type="EC" id="2.7.10.2"/>
    </reaction>
</comment>
<keyword evidence="10" id="KW-0418">Kinase</keyword>
<keyword evidence="22" id="KW-1185">Reference proteome</keyword>
<keyword evidence="7" id="KW-0808">Transferase</keyword>
<dbReference type="Gene3D" id="1.20.1600.10">
    <property type="entry name" value="Outer membrane efflux proteins (OEP)"/>
    <property type="match status" value="1"/>
</dbReference>
<evidence type="ECO:0000256" key="4">
    <source>
        <dbReference type="ARBA" id="ARBA00011903"/>
    </source>
</evidence>
<dbReference type="Gene3D" id="3.40.50.300">
    <property type="entry name" value="P-loop containing nucleotide triphosphate hydrolases"/>
    <property type="match status" value="1"/>
</dbReference>
<dbReference type="Proteomes" id="UP000575241">
    <property type="component" value="Unassembled WGS sequence"/>
</dbReference>
<evidence type="ECO:0000256" key="11">
    <source>
        <dbReference type="ARBA" id="ARBA00022840"/>
    </source>
</evidence>
<feature type="domain" description="AAA" evidence="19">
    <location>
        <begin position="531"/>
        <end position="656"/>
    </location>
</feature>
<organism evidence="21 22">
    <name type="scientific">Sphingomonas kyeonggiensis</name>
    <dbReference type="NCBI Taxonomy" id="1268553"/>
    <lineage>
        <taxon>Bacteria</taxon>
        <taxon>Pseudomonadati</taxon>
        <taxon>Pseudomonadota</taxon>
        <taxon>Alphaproteobacteria</taxon>
        <taxon>Sphingomonadales</taxon>
        <taxon>Sphingomonadaceae</taxon>
        <taxon>Sphingomonas</taxon>
    </lineage>
</organism>
<feature type="transmembrane region" description="Helical" evidence="17">
    <location>
        <begin position="38"/>
        <end position="59"/>
    </location>
</feature>
<accession>A0A7W7NU61</accession>
<dbReference type="AlphaFoldDB" id="A0A7W7NU61"/>
<keyword evidence="6" id="KW-0997">Cell inner membrane</keyword>
<evidence type="ECO:0000256" key="2">
    <source>
        <dbReference type="ARBA" id="ARBA00007316"/>
    </source>
</evidence>
<dbReference type="InterPro" id="IPR032807">
    <property type="entry name" value="GNVR"/>
</dbReference>
<keyword evidence="8 17" id="KW-0812">Transmembrane</keyword>
<dbReference type="InterPro" id="IPR050445">
    <property type="entry name" value="Bact_polysacc_biosynth/exp"/>
</dbReference>
<feature type="transmembrane region" description="Helical" evidence="17">
    <location>
        <begin position="434"/>
        <end position="455"/>
    </location>
</feature>
<keyword evidence="5" id="KW-1003">Cell membrane</keyword>
<evidence type="ECO:0000256" key="17">
    <source>
        <dbReference type="SAM" id="Phobius"/>
    </source>
</evidence>
<dbReference type="GO" id="GO:0005886">
    <property type="term" value="C:plasma membrane"/>
    <property type="evidence" value="ECO:0007669"/>
    <property type="project" value="UniProtKB-SubCell"/>
</dbReference>
<evidence type="ECO:0000256" key="5">
    <source>
        <dbReference type="ARBA" id="ARBA00022475"/>
    </source>
</evidence>
<evidence type="ECO:0000256" key="6">
    <source>
        <dbReference type="ARBA" id="ARBA00022519"/>
    </source>
</evidence>
<comment type="subcellular location">
    <subcellularLocation>
        <location evidence="1">Cell inner membrane</location>
        <topology evidence="1">Multi-pass membrane protein</topology>
    </subcellularLocation>
</comment>
<evidence type="ECO:0000256" key="8">
    <source>
        <dbReference type="ARBA" id="ARBA00022692"/>
    </source>
</evidence>
<evidence type="ECO:0000259" key="18">
    <source>
        <dbReference type="Pfam" id="PF02706"/>
    </source>
</evidence>
<sequence>MDAITRRLPPPRPDADPQVDRGALIDLRHVGAVLRRRWLILCAAMATAIVVAAAAWLVAEPRYQATAQVALERTAERVINVDSVVPTTDPDSAAVDTEVQALRSPELLGRVVDRLHLDRDPAFNKAVEAGQPVPAQPDLIGRQRAIGTLLGGLTVKRDGLSYAISVTFEGSTPVQAAQIANAVVDDYISGQTGSKADATQRARKFLEQRMQQLRVQVQNAERAVADYRAAHALFAVSNSSTVTQQELSGLSTQLAQAKAENAAAQARLSAAKSQLQRGRSGEELGDSLDSPVVSQLRSQRAEVAREVAALEKRYGPRHPELVRAQSQLRVADQAIAAEVQRIVANVSIQANIANQRAASLAGSVAQSQGKLASDNEASVRLNELERNAESARTLYQAFLDRYRQTVAQSGLERSDSYIVSRARVPGAPSSPNKLIYAAMAVVGGLGVGVLLVVLLQLLERGMESGDAIEKMLALPTLASIPDANTLPGYRKTGPPAPPAELLLKRPQSTFAEAFRTLRTSIQFAEATKPIRVVAITSSVPGEGKTTTAMGLARAVAAAGGKVLLIDADARRRASSRQFTDNVKLGLDEVLAGQATLEQAIVKDSLSNACLLPQRLDSKGISLAESPRLAELLEQVRERYDLVILDTPPVLPVDEARVIASMADGVVFLVRWRRTPSKAASVALRRLYDVHAEMLGAVLTLVDVREQERAGYEDGGTFLKTYRHYYAD</sequence>
<protein>
    <recommendedName>
        <fullName evidence="4">non-specific protein-tyrosine kinase</fullName>
        <ecNumber evidence="4">2.7.10.2</ecNumber>
    </recommendedName>
</protein>
<name>A0A7W7NU61_9SPHN</name>
<keyword evidence="9" id="KW-0547">Nucleotide-binding</keyword>
<dbReference type="InterPro" id="IPR003856">
    <property type="entry name" value="LPS_length_determ_N"/>
</dbReference>
<proteinExistence type="inferred from homology"/>
<keyword evidence="11" id="KW-0067">ATP-binding</keyword>
<dbReference type="EC" id="2.7.10.2" evidence="4"/>
<dbReference type="InterPro" id="IPR025669">
    <property type="entry name" value="AAA_dom"/>
</dbReference>
<dbReference type="InterPro" id="IPR005702">
    <property type="entry name" value="Wzc-like_C"/>
</dbReference>
<comment type="caution">
    <text evidence="21">The sequence shown here is derived from an EMBL/GenBank/DDBJ whole genome shotgun (WGS) entry which is preliminary data.</text>
</comment>
<dbReference type="InterPro" id="IPR027417">
    <property type="entry name" value="P-loop_NTPase"/>
</dbReference>
<evidence type="ECO:0000313" key="22">
    <source>
        <dbReference type="Proteomes" id="UP000575241"/>
    </source>
</evidence>
<evidence type="ECO:0000256" key="9">
    <source>
        <dbReference type="ARBA" id="ARBA00022741"/>
    </source>
</evidence>
<gene>
    <name evidence="21" type="ORF">HNP52_003738</name>
</gene>
<evidence type="ECO:0000259" key="20">
    <source>
        <dbReference type="Pfam" id="PF13807"/>
    </source>
</evidence>
<dbReference type="CDD" id="cd05387">
    <property type="entry name" value="BY-kinase"/>
    <property type="match status" value="1"/>
</dbReference>
<comment type="similarity">
    <text evidence="2">Belongs to the CpsD/CapB family.</text>
</comment>
<keyword evidence="14" id="KW-0829">Tyrosine-protein kinase</keyword>
<dbReference type="RefSeq" id="WP_184169089.1">
    <property type="nucleotide sequence ID" value="NZ_JACHLN010000003.1"/>
</dbReference>
<evidence type="ECO:0000256" key="16">
    <source>
        <dbReference type="SAM" id="MobiDB-lite"/>
    </source>
</evidence>
<reference evidence="21 22" key="1">
    <citation type="submission" date="2020-08" db="EMBL/GenBank/DDBJ databases">
        <title>Functional genomics of gut bacteria from endangered species of beetles.</title>
        <authorList>
            <person name="Carlos-Shanley C."/>
        </authorList>
    </citation>
    <scope>NUCLEOTIDE SEQUENCE [LARGE SCALE GENOMIC DNA]</scope>
    <source>
        <strain evidence="21 22">S00224</strain>
    </source>
</reference>
<evidence type="ECO:0000256" key="12">
    <source>
        <dbReference type="ARBA" id="ARBA00022989"/>
    </source>
</evidence>